<name>A0ACD3QSC3_LARCR</name>
<keyword evidence="2" id="KW-1185">Reference proteome</keyword>
<comment type="caution">
    <text evidence="1">The sequence shown here is derived from an EMBL/GenBank/DDBJ whole genome shotgun (WGS) entry which is preliminary data.</text>
</comment>
<dbReference type="Proteomes" id="UP000793456">
    <property type="component" value="Chromosome XV"/>
</dbReference>
<sequence>MSPVGVCCLLFITVSVCFWVPADCYADGKVTKVCGSMEPHHGVPGQTTQSPFQLVTNASTFSPTDQIQVILSGRSYFEGFLLQARDAANQRSVSTVGTFTLTNPKRTQLLACNKHQGSAVSHTSNARQTEVVVIWNAPADAPRQVQFFVSVVAHYKTFWVKLPGPIIYQHGVTPHPTQSDTTPPPVQTTTPSILPEPLTSVGCGTSKSCLLDPPGCNPKEDPHCLFLSMTTDGPDTTSVIFELSGPAKGYIAFALSWDTWMGDDDVYMCVKYGESISVSAAFFSGRTHPEDETQKKCITGPPEVLRSSRGPMIMKMHGALMLLAWMLTGSVGTFIASFYKPDWPNQTLLGQKVWFQVHRALMMLTVTLTIGAFCLPFFYRKGWSKHAGVHPYLGCCVLALSLIQPIMAMIRPSPDSHSGSHVPRDASVIIAPPTAMGNVCSDWLRDMAGFVQIPPPDGQSGSEEVNVYMTVHIDLSCDSGGGNSDWRETLDCTKVTDSECDLTNLLHPLDRNYTADIITEPLDSDDEEFPHTETERPFNPYKESNISAVEFTLEPLNESTMIVNITDPLSSIHVGKKQLTIRGVLKNDLKYKISYHKSGSTGKRDYISNTSVAEVSKLDAGENYCFMVAAYIPSRTKATQLGARSVQQCHSTPGHKDILPEVSPGALIGGIFISLTVLIIIIVVIRHGRRNCKKHISQWRVEKSPERWNQFDQSVMALSVLIVSL</sequence>
<accession>A0ACD3QSC3</accession>
<organism evidence="1 2">
    <name type="scientific">Larimichthys crocea</name>
    <name type="common">Large yellow croaker</name>
    <name type="synonym">Pseudosciaena crocea</name>
    <dbReference type="NCBI Taxonomy" id="215358"/>
    <lineage>
        <taxon>Eukaryota</taxon>
        <taxon>Metazoa</taxon>
        <taxon>Chordata</taxon>
        <taxon>Craniata</taxon>
        <taxon>Vertebrata</taxon>
        <taxon>Euteleostomi</taxon>
        <taxon>Actinopterygii</taxon>
        <taxon>Neopterygii</taxon>
        <taxon>Teleostei</taxon>
        <taxon>Neoteleostei</taxon>
        <taxon>Acanthomorphata</taxon>
        <taxon>Eupercaria</taxon>
        <taxon>Sciaenidae</taxon>
        <taxon>Larimichthys</taxon>
    </lineage>
</organism>
<dbReference type="EMBL" id="CM011688">
    <property type="protein sequence ID" value="TMS10161.1"/>
    <property type="molecule type" value="Genomic_DNA"/>
</dbReference>
<evidence type="ECO:0000313" key="1">
    <source>
        <dbReference type="EMBL" id="TMS10161.1"/>
    </source>
</evidence>
<proteinExistence type="predicted"/>
<gene>
    <name evidence="1" type="ORF">E3U43_002820</name>
</gene>
<evidence type="ECO:0000313" key="2">
    <source>
        <dbReference type="Proteomes" id="UP000793456"/>
    </source>
</evidence>
<reference evidence="1" key="1">
    <citation type="submission" date="2018-11" db="EMBL/GenBank/DDBJ databases">
        <title>The sequence and de novo assembly of Larimichthys crocea genome using PacBio and Hi-C technologies.</title>
        <authorList>
            <person name="Xu P."/>
            <person name="Chen B."/>
            <person name="Zhou Z."/>
            <person name="Ke Q."/>
            <person name="Wu Y."/>
            <person name="Bai H."/>
            <person name="Pu F."/>
        </authorList>
    </citation>
    <scope>NUCLEOTIDE SEQUENCE</scope>
    <source>
        <tissue evidence="1">Muscle</tissue>
    </source>
</reference>
<protein>
    <submittedName>
        <fullName evidence="1">Uncharacterized protein</fullName>
    </submittedName>
</protein>